<dbReference type="PANTHER" id="PTHR43304">
    <property type="entry name" value="PHYTOCHROME-LIKE PROTEIN CPH1"/>
    <property type="match status" value="1"/>
</dbReference>
<dbReference type="RefSeq" id="WP_377916999.1">
    <property type="nucleotide sequence ID" value="NZ_JBHSKS010000015.1"/>
</dbReference>
<reference evidence="11" key="1">
    <citation type="journal article" date="2019" name="Int. J. Syst. Evol. Microbiol.">
        <title>The Global Catalogue of Microorganisms (GCM) 10K type strain sequencing project: providing services to taxonomists for standard genome sequencing and annotation.</title>
        <authorList>
            <consortium name="The Broad Institute Genomics Platform"/>
            <consortium name="The Broad Institute Genome Sequencing Center for Infectious Disease"/>
            <person name="Wu L."/>
            <person name="Ma J."/>
        </authorList>
    </citation>
    <scope>NUCLEOTIDE SEQUENCE [LARGE SCALE GENOMIC DNA]</scope>
    <source>
        <strain evidence="11">CGMCC 1.7030</strain>
    </source>
</reference>
<dbReference type="PANTHER" id="PTHR43304:SF1">
    <property type="entry name" value="PAC DOMAIN-CONTAINING PROTEIN"/>
    <property type="match status" value="1"/>
</dbReference>
<feature type="domain" description="Histidine kinase" evidence="7">
    <location>
        <begin position="827"/>
        <end position="1041"/>
    </location>
</feature>
<feature type="domain" description="PAC" evidence="9">
    <location>
        <begin position="448"/>
        <end position="502"/>
    </location>
</feature>
<dbReference type="InterPro" id="IPR001610">
    <property type="entry name" value="PAC"/>
</dbReference>
<dbReference type="InterPro" id="IPR000700">
    <property type="entry name" value="PAS-assoc_C"/>
</dbReference>
<dbReference type="PROSITE" id="PS50112">
    <property type="entry name" value="PAS"/>
    <property type="match status" value="2"/>
</dbReference>
<dbReference type="SUPFAM" id="SSF55785">
    <property type="entry name" value="PYP-like sensor domain (PAS domain)"/>
    <property type="match status" value="3"/>
</dbReference>
<keyword evidence="6" id="KW-1133">Transmembrane helix</keyword>
<dbReference type="NCBIfam" id="TIGR00229">
    <property type="entry name" value="sensory_box"/>
    <property type="match status" value="2"/>
</dbReference>
<dbReference type="PRINTS" id="PR00344">
    <property type="entry name" value="BCTRLSENSOR"/>
</dbReference>
<dbReference type="Pfam" id="PF02518">
    <property type="entry name" value="HATPase_c"/>
    <property type="match status" value="1"/>
</dbReference>
<dbReference type="Pfam" id="PF13426">
    <property type="entry name" value="PAS_9"/>
    <property type="match status" value="1"/>
</dbReference>
<organism evidence="10 11">
    <name type="scientific">Algoriphagus aquatilis</name>
    <dbReference type="NCBI Taxonomy" id="490186"/>
    <lineage>
        <taxon>Bacteria</taxon>
        <taxon>Pseudomonadati</taxon>
        <taxon>Bacteroidota</taxon>
        <taxon>Cytophagia</taxon>
        <taxon>Cytophagales</taxon>
        <taxon>Cyclobacteriaceae</taxon>
        <taxon>Algoriphagus</taxon>
    </lineage>
</organism>
<dbReference type="InterPro" id="IPR000014">
    <property type="entry name" value="PAS"/>
</dbReference>
<proteinExistence type="predicted"/>
<keyword evidence="3" id="KW-0597">Phosphoprotein</keyword>
<evidence type="ECO:0000256" key="3">
    <source>
        <dbReference type="ARBA" id="ARBA00022553"/>
    </source>
</evidence>
<dbReference type="InterPro" id="IPR035965">
    <property type="entry name" value="PAS-like_dom_sf"/>
</dbReference>
<evidence type="ECO:0000313" key="10">
    <source>
        <dbReference type="EMBL" id="MFC5193242.1"/>
    </source>
</evidence>
<keyword evidence="6" id="KW-0472">Membrane</keyword>
<keyword evidence="4" id="KW-0808">Transferase</keyword>
<dbReference type="SMART" id="SM00387">
    <property type="entry name" value="HATPase_c"/>
    <property type="match status" value="1"/>
</dbReference>
<dbReference type="InterPro" id="IPR052162">
    <property type="entry name" value="Sensor_kinase/Photoreceptor"/>
</dbReference>
<comment type="catalytic activity">
    <reaction evidence="1">
        <text>ATP + protein L-histidine = ADP + protein N-phospho-L-histidine.</text>
        <dbReference type="EC" id="2.7.13.3"/>
    </reaction>
</comment>
<protein>
    <recommendedName>
        <fullName evidence="2">histidine kinase</fullName>
        <ecNumber evidence="2">2.7.13.3</ecNumber>
    </recommendedName>
</protein>
<dbReference type="InterPro" id="IPR004358">
    <property type="entry name" value="Sig_transdc_His_kin-like_C"/>
</dbReference>
<dbReference type="SMART" id="SM00091">
    <property type="entry name" value="PAS"/>
    <property type="match status" value="2"/>
</dbReference>
<evidence type="ECO:0000256" key="2">
    <source>
        <dbReference type="ARBA" id="ARBA00012438"/>
    </source>
</evidence>
<dbReference type="InterPro" id="IPR036890">
    <property type="entry name" value="HATPase_C_sf"/>
</dbReference>
<evidence type="ECO:0000256" key="1">
    <source>
        <dbReference type="ARBA" id="ARBA00000085"/>
    </source>
</evidence>
<feature type="domain" description="PAS" evidence="8">
    <location>
        <begin position="377"/>
        <end position="448"/>
    </location>
</feature>
<dbReference type="Gene3D" id="3.30.450.20">
    <property type="entry name" value="PAS domain"/>
    <property type="match status" value="3"/>
</dbReference>
<dbReference type="InterPro" id="IPR003594">
    <property type="entry name" value="HATPase_dom"/>
</dbReference>
<dbReference type="EMBL" id="JBHSKS010000015">
    <property type="protein sequence ID" value="MFC5193242.1"/>
    <property type="molecule type" value="Genomic_DNA"/>
</dbReference>
<dbReference type="InterPro" id="IPR005467">
    <property type="entry name" value="His_kinase_dom"/>
</dbReference>
<feature type="domain" description="PAC" evidence="9">
    <location>
        <begin position="757"/>
        <end position="809"/>
    </location>
</feature>
<dbReference type="PROSITE" id="PS50113">
    <property type="entry name" value="PAC"/>
    <property type="match status" value="3"/>
</dbReference>
<evidence type="ECO:0000259" key="7">
    <source>
        <dbReference type="PROSITE" id="PS50109"/>
    </source>
</evidence>
<evidence type="ECO:0000256" key="5">
    <source>
        <dbReference type="ARBA" id="ARBA00022777"/>
    </source>
</evidence>
<dbReference type="Proteomes" id="UP001596163">
    <property type="component" value="Unassembled WGS sequence"/>
</dbReference>
<dbReference type="InterPro" id="IPR013767">
    <property type="entry name" value="PAS_fold"/>
</dbReference>
<dbReference type="Pfam" id="PF01590">
    <property type="entry name" value="GAF"/>
    <property type="match status" value="1"/>
</dbReference>
<accession>A0ABW0BZ62</accession>
<dbReference type="SMART" id="SM00086">
    <property type="entry name" value="PAC"/>
    <property type="match status" value="3"/>
</dbReference>
<dbReference type="SUPFAM" id="SSF55874">
    <property type="entry name" value="ATPase domain of HSP90 chaperone/DNA topoisomerase II/histidine kinase"/>
    <property type="match status" value="1"/>
</dbReference>
<gene>
    <name evidence="10" type="ORF">ACFPIK_15835</name>
</gene>
<evidence type="ECO:0000313" key="11">
    <source>
        <dbReference type="Proteomes" id="UP001596163"/>
    </source>
</evidence>
<evidence type="ECO:0000259" key="8">
    <source>
        <dbReference type="PROSITE" id="PS50112"/>
    </source>
</evidence>
<feature type="transmembrane region" description="Helical" evidence="6">
    <location>
        <begin position="156"/>
        <end position="175"/>
    </location>
</feature>
<sequence length="1041" mass="118679">MKSLFKSLSFRIWLPFAASISILLVSLLILYPNRQEDLFRKNFQSELNQLARTTALGVEVALDNSDFENLGQIVELVTNSANLEFVAITELDSLGKERVFVSNPQNYDPVKILNLDSANLLVQSQDFSSELAQGRVILAITREAIDNAIFEINYPIYVFLGILMILSLGLFYGLARRISAPISYLTEVSNQMKTGNYELDINLVSQVNEISDLNYSLIQLKEFLLKAKIQNEKFNQQLEEQILIRTEDLERTKNRLFEAQRVAILGNFEVDLLTGAWSNSPIIDQIFEIPDDFAKDINSWQNLLSPENAQVVVDEFYKCKVFNRSFKTDLKITSYRDRSLEKWISISGAPVKAATGDIRFIRGTIQDISDRKAFEKEIEKLSLVAKRTSNCVVITDPELRITWVNDSFLRLTGYSWEEIIGQTPKMFQFEKTDRHTARYIREQVMSGKSVNAEILNRGKHGREYWLQLNIVPLREDSGEITGYMAVEVDITELKKTEEQIQKQVDLQNILIDISATYINLNIDDLESTIHISLEKLGKFVDADRAYIFDYNLKEQTASNTYEWCASGILPELENLQNLPMEVIPDWVNTHLENMPMVIPDVQQLPIGEEGEMNLRAILEPQGIKSLITIPFFEGDVLSGFVGFDSVHQERSYAQEEIKLLTLFGQMLVNVKQKQKAQRQLAIQEEKYRNIIANMNLGFLEVDVDDVILNANPSFIEMSGFSLEELVGKRGMDLFFDDDLARKVIQQKNILRKTGQSDVYEVEVIDKYGNRRWWLISGGPNYNDAGELIGSVGIHLDITDQKKLQNEQRHLLGLTQNQNERLRNFAHIVSHNLRSHAANLLGMITYMEVEDPSFSGNPLFQNFKNVIDNLMESVQNLSEVADIQINDSTLMESINLVEVVNSSILNVSALARSSEVAILFDQEKSKSLVFGNLSYLESITLNLLTNAIKYSDPKKEKKVEIRIKKTTEWTIIEVEDNGLGIDLKRQGRKMFGMYKTFHDHPDSRGIGLFITKNQIEAIGGKIEVESEEGVGTTFKVYLKSNS</sequence>
<dbReference type="Gene3D" id="3.30.450.40">
    <property type="match status" value="1"/>
</dbReference>
<dbReference type="EC" id="2.7.13.3" evidence="2"/>
<dbReference type="PROSITE" id="PS50109">
    <property type="entry name" value="HIS_KIN"/>
    <property type="match status" value="1"/>
</dbReference>
<dbReference type="CDD" id="cd00130">
    <property type="entry name" value="PAS"/>
    <property type="match status" value="2"/>
</dbReference>
<dbReference type="InterPro" id="IPR003018">
    <property type="entry name" value="GAF"/>
</dbReference>
<evidence type="ECO:0000259" key="9">
    <source>
        <dbReference type="PROSITE" id="PS50113"/>
    </source>
</evidence>
<dbReference type="Gene3D" id="3.30.565.10">
    <property type="entry name" value="Histidine kinase-like ATPase, C-terminal domain"/>
    <property type="match status" value="1"/>
</dbReference>
<comment type="caution">
    <text evidence="10">The sequence shown here is derived from an EMBL/GenBank/DDBJ whole genome shotgun (WGS) entry which is preliminary data.</text>
</comment>
<evidence type="ECO:0000256" key="4">
    <source>
        <dbReference type="ARBA" id="ARBA00022679"/>
    </source>
</evidence>
<dbReference type="SMART" id="SM00065">
    <property type="entry name" value="GAF"/>
    <property type="match status" value="1"/>
</dbReference>
<dbReference type="SUPFAM" id="SSF55781">
    <property type="entry name" value="GAF domain-like"/>
    <property type="match status" value="1"/>
</dbReference>
<dbReference type="Pfam" id="PF00989">
    <property type="entry name" value="PAS"/>
    <property type="match status" value="1"/>
</dbReference>
<feature type="transmembrane region" description="Helical" evidence="6">
    <location>
        <begin position="12"/>
        <end position="31"/>
    </location>
</feature>
<keyword evidence="11" id="KW-1185">Reference proteome</keyword>
<dbReference type="InterPro" id="IPR029016">
    <property type="entry name" value="GAF-like_dom_sf"/>
</dbReference>
<keyword evidence="6" id="KW-0812">Transmembrane</keyword>
<dbReference type="Gene3D" id="6.10.340.10">
    <property type="match status" value="1"/>
</dbReference>
<name>A0ABW0BZ62_9BACT</name>
<feature type="domain" description="PAC" evidence="9">
    <location>
        <begin position="326"/>
        <end position="380"/>
    </location>
</feature>
<feature type="domain" description="PAS" evidence="8">
    <location>
        <begin position="683"/>
        <end position="753"/>
    </location>
</feature>
<keyword evidence="5" id="KW-0418">Kinase</keyword>
<evidence type="ECO:0000256" key="6">
    <source>
        <dbReference type="SAM" id="Phobius"/>
    </source>
</evidence>